<gene>
    <name evidence="2" type="ORF">DSCO28_28120</name>
</gene>
<feature type="domain" description="IraD/Gp25-like" evidence="1">
    <location>
        <begin position="27"/>
        <end position="112"/>
    </location>
</feature>
<dbReference type="SUPFAM" id="SSF160719">
    <property type="entry name" value="gpW/gp25-like"/>
    <property type="match status" value="1"/>
</dbReference>
<sequence>MQQLSDPSYLAFPFRIGTDGAKTSTRARHVREQIEQVLFTNPNERVFRPDFGAGVRKLIFEPNASALWEVTRKRLMASLAEALQGEVDPRTLDVSVSGDGEKLMIEIAYRLATLGQTEQHSFVVG</sequence>
<dbReference type="KEGG" id="dov:DSCO28_28120"/>
<organism evidence="2 3">
    <name type="scientific">Desulfosarcina ovata subsp. sediminis</name>
    <dbReference type="NCBI Taxonomy" id="885957"/>
    <lineage>
        <taxon>Bacteria</taxon>
        <taxon>Pseudomonadati</taxon>
        <taxon>Thermodesulfobacteriota</taxon>
        <taxon>Desulfobacteria</taxon>
        <taxon>Desulfobacterales</taxon>
        <taxon>Desulfosarcinaceae</taxon>
        <taxon>Desulfosarcina</taxon>
    </lineage>
</organism>
<protein>
    <recommendedName>
        <fullName evidence="1">IraD/Gp25-like domain-containing protein</fullName>
    </recommendedName>
</protein>
<evidence type="ECO:0000313" key="2">
    <source>
        <dbReference type="EMBL" id="BBO82246.1"/>
    </source>
</evidence>
<dbReference type="RefSeq" id="WP_155322757.1">
    <property type="nucleotide sequence ID" value="NZ_AP021876.1"/>
</dbReference>
<dbReference type="AlphaFoldDB" id="A0A5K7ZM55"/>
<dbReference type="Gene3D" id="3.10.450.40">
    <property type="match status" value="1"/>
</dbReference>
<name>A0A5K7ZM55_9BACT</name>
<accession>A0A5K7ZM55</accession>
<dbReference type="InterPro" id="IPR007048">
    <property type="entry name" value="IraD/Gp25-like"/>
</dbReference>
<reference evidence="2 3" key="1">
    <citation type="submission" date="2019-11" db="EMBL/GenBank/DDBJ databases">
        <title>Comparative genomics of hydrocarbon-degrading Desulfosarcina strains.</title>
        <authorList>
            <person name="Watanabe M."/>
            <person name="Kojima H."/>
            <person name="Fukui M."/>
        </authorList>
    </citation>
    <scope>NUCLEOTIDE SEQUENCE [LARGE SCALE GENOMIC DNA]</scope>
    <source>
        <strain evidence="2 3">28bB2T</strain>
    </source>
</reference>
<dbReference type="Pfam" id="PF04965">
    <property type="entry name" value="GPW_gp25"/>
    <property type="match status" value="1"/>
</dbReference>
<dbReference type="Proteomes" id="UP000425960">
    <property type="component" value="Chromosome"/>
</dbReference>
<evidence type="ECO:0000259" key="1">
    <source>
        <dbReference type="Pfam" id="PF04965"/>
    </source>
</evidence>
<evidence type="ECO:0000313" key="3">
    <source>
        <dbReference type="Proteomes" id="UP000425960"/>
    </source>
</evidence>
<proteinExistence type="predicted"/>
<dbReference type="EMBL" id="AP021876">
    <property type="protein sequence ID" value="BBO82246.1"/>
    <property type="molecule type" value="Genomic_DNA"/>
</dbReference>